<proteinExistence type="predicted"/>
<comment type="caution">
    <text evidence="2">The sequence shown here is derived from an EMBL/GenBank/DDBJ whole genome shotgun (WGS) entry which is preliminary data.</text>
</comment>
<gene>
    <name evidence="2" type="ORF">ColLi_05574</name>
</gene>
<name>A0AA37LSL4_9PEZI</name>
<feature type="compositionally biased region" description="Polar residues" evidence="1">
    <location>
        <begin position="1"/>
        <end position="20"/>
    </location>
</feature>
<sequence>MARNGTTNQGEGSDKSSQVATEEATAKRQETSCWGARARVGQERNNATQKMMQVRKDSSGSGQTDSQIPDAWNEMEGLWWETTGSLGMVSGSWAKQE</sequence>
<protein>
    <submittedName>
        <fullName evidence="2">Uncharacterized protein</fullName>
    </submittedName>
</protein>
<dbReference type="AlphaFoldDB" id="A0AA37LSL4"/>
<feature type="region of interest" description="Disordered" evidence="1">
    <location>
        <begin position="1"/>
        <end position="69"/>
    </location>
</feature>
<accession>A0AA37LSL4</accession>
<dbReference type="EMBL" id="BPPX01000010">
    <property type="protein sequence ID" value="GJC82736.1"/>
    <property type="molecule type" value="Genomic_DNA"/>
</dbReference>
<evidence type="ECO:0000313" key="2">
    <source>
        <dbReference type="EMBL" id="GJC82736.1"/>
    </source>
</evidence>
<keyword evidence="3" id="KW-1185">Reference proteome</keyword>
<dbReference type="Proteomes" id="UP001055172">
    <property type="component" value="Unassembled WGS sequence"/>
</dbReference>
<reference evidence="2 3" key="1">
    <citation type="submission" date="2021-07" db="EMBL/GenBank/DDBJ databases">
        <title>Genome data of Colletotrichum spaethianum.</title>
        <authorList>
            <person name="Utami Y.D."/>
            <person name="Hiruma K."/>
        </authorList>
    </citation>
    <scope>NUCLEOTIDE SEQUENCE [LARGE SCALE GENOMIC DNA]</scope>
    <source>
        <strain evidence="2 3">MAFF 242679</strain>
    </source>
</reference>
<evidence type="ECO:0000256" key="1">
    <source>
        <dbReference type="SAM" id="MobiDB-lite"/>
    </source>
</evidence>
<organism evidence="2 3">
    <name type="scientific">Colletotrichum liriopes</name>
    <dbReference type="NCBI Taxonomy" id="708192"/>
    <lineage>
        <taxon>Eukaryota</taxon>
        <taxon>Fungi</taxon>
        <taxon>Dikarya</taxon>
        <taxon>Ascomycota</taxon>
        <taxon>Pezizomycotina</taxon>
        <taxon>Sordariomycetes</taxon>
        <taxon>Hypocreomycetidae</taxon>
        <taxon>Glomerellales</taxon>
        <taxon>Glomerellaceae</taxon>
        <taxon>Colletotrichum</taxon>
        <taxon>Colletotrichum spaethianum species complex</taxon>
    </lineage>
</organism>
<evidence type="ECO:0000313" key="3">
    <source>
        <dbReference type="Proteomes" id="UP001055172"/>
    </source>
</evidence>